<reference evidence="3 4" key="1">
    <citation type="submission" date="2018-11" db="EMBL/GenBank/DDBJ databases">
        <title>Genome assembly of Steccherinum ochraceum LE-BIN_3174, the white-rot fungus of the Steccherinaceae family (The Residual Polyporoid clade, Polyporales, Basidiomycota).</title>
        <authorList>
            <person name="Fedorova T.V."/>
            <person name="Glazunova O.A."/>
            <person name="Landesman E.O."/>
            <person name="Moiseenko K.V."/>
            <person name="Psurtseva N.V."/>
            <person name="Savinova O.S."/>
            <person name="Shakhova N.V."/>
            <person name="Tyazhelova T.V."/>
            <person name="Vasina D.V."/>
        </authorList>
    </citation>
    <scope>NUCLEOTIDE SEQUENCE [LARGE SCALE GENOMIC DNA]</scope>
    <source>
        <strain evidence="3 4">LE-BIN_3174</strain>
    </source>
</reference>
<dbReference type="EMBL" id="RWJN01000029">
    <property type="protein sequence ID" value="TCD69997.1"/>
    <property type="molecule type" value="Genomic_DNA"/>
</dbReference>
<dbReference type="InterPro" id="IPR002828">
    <property type="entry name" value="SurE-like_Pase/nucleotidase"/>
</dbReference>
<dbReference type="SUPFAM" id="SSF64167">
    <property type="entry name" value="SurE-like"/>
    <property type="match status" value="1"/>
</dbReference>
<comment type="caution">
    <text evidence="3">The sequence shown here is derived from an EMBL/GenBank/DDBJ whole genome shotgun (WGS) entry which is preliminary data.</text>
</comment>
<dbReference type="InterPro" id="IPR036523">
    <property type="entry name" value="SurE-like_sf"/>
</dbReference>
<dbReference type="AlphaFoldDB" id="A0A4V2MXG2"/>
<organism evidence="3 4">
    <name type="scientific">Steccherinum ochraceum</name>
    <dbReference type="NCBI Taxonomy" id="92696"/>
    <lineage>
        <taxon>Eukaryota</taxon>
        <taxon>Fungi</taxon>
        <taxon>Dikarya</taxon>
        <taxon>Basidiomycota</taxon>
        <taxon>Agaricomycotina</taxon>
        <taxon>Agaricomycetes</taxon>
        <taxon>Polyporales</taxon>
        <taxon>Steccherinaceae</taxon>
        <taxon>Steccherinum</taxon>
    </lineage>
</organism>
<name>A0A4V2MXG2_9APHY</name>
<dbReference type="Pfam" id="PF01975">
    <property type="entry name" value="SurE"/>
    <property type="match status" value="1"/>
</dbReference>
<dbReference type="STRING" id="92696.A0A4V2MXG2"/>
<evidence type="ECO:0000313" key="3">
    <source>
        <dbReference type="EMBL" id="TCD69997.1"/>
    </source>
</evidence>
<evidence type="ECO:0000256" key="1">
    <source>
        <dbReference type="SAM" id="SignalP"/>
    </source>
</evidence>
<proteinExistence type="predicted"/>
<evidence type="ECO:0000259" key="2">
    <source>
        <dbReference type="Pfam" id="PF01975"/>
    </source>
</evidence>
<sequence length="304" mass="31703">MFCKTFAALPLLFVFVAAHNFLITNDDGWATAQARAQFNSFVNAGFNAILSAPANQQTTDGADSTTPVPLTIPCQFNTCPVGSPAIGSDPSNPRLVYVNAFAIDAARFGIQTLAPQFFGGAAPDIVFSGPNIELGLPNNFTIASNLQAAVEAVKEGVPGVSIFAFGNAEVSFTTLTTEPGAQSTIAALTHSDLTTLLGATMFNAGPPFLPPGVVLLVSYPRIPFCPEVSQHQWIFSRLASTTPSVQTCGQANLPLVNDLVSEQLIGACLVTVTAMNATTLGDTDVATQTAVLNKLTGLLSCFNS</sequence>
<feature type="signal peptide" evidence="1">
    <location>
        <begin position="1"/>
        <end position="18"/>
    </location>
</feature>
<feature type="chain" id="PRO_5020534084" description="Survival protein SurE-like phosphatase/nucleotidase domain-containing protein" evidence="1">
    <location>
        <begin position="19"/>
        <end position="304"/>
    </location>
</feature>
<protein>
    <recommendedName>
        <fullName evidence="2">Survival protein SurE-like phosphatase/nucleotidase domain-containing protein</fullName>
    </recommendedName>
</protein>
<dbReference type="Gene3D" id="3.40.1210.10">
    <property type="entry name" value="Survival protein SurE-like phosphatase/nucleotidase"/>
    <property type="match status" value="1"/>
</dbReference>
<dbReference type="Proteomes" id="UP000292702">
    <property type="component" value="Unassembled WGS sequence"/>
</dbReference>
<accession>A0A4V2MXG2</accession>
<dbReference type="GO" id="GO:0016787">
    <property type="term" value="F:hydrolase activity"/>
    <property type="evidence" value="ECO:0007669"/>
    <property type="project" value="InterPro"/>
</dbReference>
<keyword evidence="4" id="KW-1185">Reference proteome</keyword>
<evidence type="ECO:0000313" key="4">
    <source>
        <dbReference type="Proteomes" id="UP000292702"/>
    </source>
</evidence>
<gene>
    <name evidence="3" type="ORF">EIP91_005247</name>
</gene>
<feature type="domain" description="Survival protein SurE-like phosphatase/nucleotidase" evidence="2">
    <location>
        <begin position="22"/>
        <end position="166"/>
    </location>
</feature>
<keyword evidence="1" id="KW-0732">Signal</keyword>
<dbReference type="OrthoDB" id="4018688at2759"/>